<accession>A0ACB9F3B6</accession>
<evidence type="ECO:0000313" key="1">
    <source>
        <dbReference type="EMBL" id="KAI3765833.1"/>
    </source>
</evidence>
<dbReference type="Proteomes" id="UP001055811">
    <property type="component" value="Linkage Group LG03"/>
</dbReference>
<reference evidence="1 2" key="2">
    <citation type="journal article" date="2022" name="Mol. Ecol. Resour.">
        <title>The genomes of chicory, endive, great burdock and yacon provide insights into Asteraceae paleo-polyploidization history and plant inulin production.</title>
        <authorList>
            <person name="Fan W."/>
            <person name="Wang S."/>
            <person name="Wang H."/>
            <person name="Wang A."/>
            <person name="Jiang F."/>
            <person name="Liu H."/>
            <person name="Zhao H."/>
            <person name="Xu D."/>
            <person name="Zhang Y."/>
        </authorList>
    </citation>
    <scope>NUCLEOTIDE SEQUENCE [LARGE SCALE GENOMIC DNA]</scope>
    <source>
        <strain evidence="2">cv. Punajuju</strain>
        <tissue evidence="1">Leaves</tissue>
    </source>
</reference>
<evidence type="ECO:0000313" key="2">
    <source>
        <dbReference type="Proteomes" id="UP001055811"/>
    </source>
</evidence>
<comment type="caution">
    <text evidence="1">The sequence shown here is derived from an EMBL/GenBank/DDBJ whole genome shotgun (WGS) entry which is preliminary data.</text>
</comment>
<dbReference type="EMBL" id="CM042011">
    <property type="protein sequence ID" value="KAI3765833.1"/>
    <property type="molecule type" value="Genomic_DNA"/>
</dbReference>
<keyword evidence="2" id="KW-1185">Reference proteome</keyword>
<reference evidence="2" key="1">
    <citation type="journal article" date="2022" name="Mol. Ecol. Resour.">
        <title>The genomes of chicory, endive, great burdock and yacon provide insights into Asteraceae palaeo-polyploidization history and plant inulin production.</title>
        <authorList>
            <person name="Fan W."/>
            <person name="Wang S."/>
            <person name="Wang H."/>
            <person name="Wang A."/>
            <person name="Jiang F."/>
            <person name="Liu H."/>
            <person name="Zhao H."/>
            <person name="Xu D."/>
            <person name="Zhang Y."/>
        </authorList>
    </citation>
    <scope>NUCLEOTIDE SEQUENCE [LARGE SCALE GENOMIC DNA]</scope>
    <source>
        <strain evidence="2">cv. Punajuju</strain>
    </source>
</reference>
<organism evidence="1 2">
    <name type="scientific">Cichorium intybus</name>
    <name type="common">Chicory</name>
    <dbReference type="NCBI Taxonomy" id="13427"/>
    <lineage>
        <taxon>Eukaryota</taxon>
        <taxon>Viridiplantae</taxon>
        <taxon>Streptophyta</taxon>
        <taxon>Embryophyta</taxon>
        <taxon>Tracheophyta</taxon>
        <taxon>Spermatophyta</taxon>
        <taxon>Magnoliopsida</taxon>
        <taxon>eudicotyledons</taxon>
        <taxon>Gunneridae</taxon>
        <taxon>Pentapetalae</taxon>
        <taxon>asterids</taxon>
        <taxon>campanulids</taxon>
        <taxon>Asterales</taxon>
        <taxon>Asteraceae</taxon>
        <taxon>Cichorioideae</taxon>
        <taxon>Cichorieae</taxon>
        <taxon>Cichoriinae</taxon>
        <taxon>Cichorium</taxon>
    </lineage>
</organism>
<protein>
    <submittedName>
        <fullName evidence="1">Uncharacterized protein</fullName>
    </submittedName>
</protein>
<sequence>MVPITEAMKKMTQSEKLLRILTRLSHVVKTDTTSELFKSIKLQKHSSFPPTEESNTKKTASWLRERVLQLGPTFIKIGQLSSTRSDLFPHEIGTELAKLQDRLPAFSSTKAKGLIERELGAPGHELFKEFEDQPIAAASLGQVHQVVLHTGERVVVKVQKPGLKKLFDIDLTEYTSY</sequence>
<gene>
    <name evidence="1" type="ORF">L2E82_15879</name>
</gene>
<proteinExistence type="predicted"/>
<name>A0ACB9F3B6_CICIN</name>